<keyword evidence="1" id="KW-1133">Transmembrane helix</keyword>
<gene>
    <name evidence="2" type="ORF">CVP05_12090</name>
</gene>
<dbReference type="EMBL" id="PHHA01000039">
    <property type="protein sequence ID" value="PJG84288.1"/>
    <property type="molecule type" value="Genomic_DNA"/>
</dbReference>
<dbReference type="AlphaFoldDB" id="A0A2M8RZJ0"/>
<comment type="caution">
    <text evidence="2">The sequence shown here is derived from an EMBL/GenBank/DDBJ whole genome shotgun (WGS) entry which is preliminary data.</text>
</comment>
<accession>A0A2M8RZJ0</accession>
<sequence>MDDLVELLVRAGISITASWITLGTIDLILTSMISSLILFAGVHTAVVIGVGTVVVVVTAAVISSLSTWIKDEIFEKE</sequence>
<dbReference type="Proteomes" id="UP000229329">
    <property type="component" value="Unassembled WGS sequence"/>
</dbReference>
<evidence type="ECO:0000256" key="1">
    <source>
        <dbReference type="SAM" id="Phobius"/>
    </source>
</evidence>
<proteinExistence type="predicted"/>
<organism evidence="2 3">
    <name type="scientific">Conservatibacter flavescens</name>
    <dbReference type="NCBI Taxonomy" id="28161"/>
    <lineage>
        <taxon>Bacteria</taxon>
        <taxon>Pseudomonadati</taxon>
        <taxon>Pseudomonadota</taxon>
        <taxon>Gammaproteobacteria</taxon>
        <taxon>Pasteurellales</taxon>
        <taxon>Pasteurellaceae</taxon>
        <taxon>Conservatibacter</taxon>
    </lineage>
</organism>
<keyword evidence="3" id="KW-1185">Reference proteome</keyword>
<feature type="transmembrane region" description="Helical" evidence="1">
    <location>
        <begin position="12"/>
        <end position="29"/>
    </location>
</feature>
<evidence type="ECO:0000313" key="2">
    <source>
        <dbReference type="EMBL" id="PJG84288.1"/>
    </source>
</evidence>
<keyword evidence="1" id="KW-0812">Transmembrane</keyword>
<feature type="transmembrane region" description="Helical" evidence="1">
    <location>
        <begin position="36"/>
        <end position="62"/>
    </location>
</feature>
<reference evidence="2 3" key="1">
    <citation type="submission" date="2017-11" db="EMBL/GenBank/DDBJ databases">
        <title>Reclassification of Bisgaard taxon 7 as Conservatibacter flavescens gen. nov., sp. nov.</title>
        <authorList>
            <person name="Christensen H."/>
        </authorList>
    </citation>
    <scope>NUCLEOTIDE SEQUENCE [LARGE SCALE GENOMIC DNA]</scope>
    <source>
        <strain evidence="2 3">7_4</strain>
    </source>
</reference>
<evidence type="ECO:0000313" key="3">
    <source>
        <dbReference type="Proteomes" id="UP000229329"/>
    </source>
</evidence>
<protein>
    <submittedName>
        <fullName evidence="2">Uncharacterized protein</fullName>
    </submittedName>
</protein>
<name>A0A2M8RZJ0_9PAST</name>
<keyword evidence="1" id="KW-0472">Membrane</keyword>
<dbReference type="RefSeq" id="WP_100289818.1">
    <property type="nucleotide sequence ID" value="NZ_PHHA01000039.1"/>
</dbReference>